<dbReference type="GO" id="GO:0005634">
    <property type="term" value="C:nucleus"/>
    <property type="evidence" value="ECO:0007669"/>
    <property type="project" value="UniProtKB-SubCell"/>
</dbReference>
<evidence type="ECO:0000313" key="9">
    <source>
        <dbReference type="Proteomes" id="UP000316079"/>
    </source>
</evidence>
<evidence type="ECO:0000256" key="2">
    <source>
        <dbReference type="ARBA" id="ARBA00004496"/>
    </source>
</evidence>
<evidence type="ECO:0000256" key="7">
    <source>
        <dbReference type="SAM" id="MobiDB-lite"/>
    </source>
</evidence>
<comment type="subcellular location">
    <subcellularLocation>
        <location evidence="2">Cytoplasm</location>
    </subcellularLocation>
    <subcellularLocation>
        <location evidence="1">Nucleus</location>
    </subcellularLocation>
</comment>
<accession>A0A553N3K8</accession>
<dbReference type="PANTHER" id="PTHR13539">
    <property type="entry name" value="CALMODULIN-LYSINE N-METHYLTRANSFERASE"/>
    <property type="match status" value="1"/>
</dbReference>
<dbReference type="GO" id="GO:0005737">
    <property type="term" value="C:cytoplasm"/>
    <property type="evidence" value="ECO:0007669"/>
    <property type="project" value="UniProtKB-SubCell"/>
</dbReference>
<keyword evidence="9" id="KW-1185">Reference proteome</keyword>
<dbReference type="STRING" id="623744.A0A553N3K8"/>
<reference evidence="8 9" key="1">
    <citation type="journal article" date="2019" name="Sci. Data">
        <title>Hybrid genome assembly and annotation of Danionella translucida.</title>
        <authorList>
            <person name="Kadobianskyi M."/>
            <person name="Schulze L."/>
            <person name="Schuelke M."/>
            <person name="Judkewitz B."/>
        </authorList>
    </citation>
    <scope>NUCLEOTIDE SEQUENCE [LARGE SCALE GENOMIC DNA]</scope>
    <source>
        <strain evidence="8 9">Bolton</strain>
    </source>
</reference>
<keyword evidence="5" id="KW-0808">Transferase</keyword>
<dbReference type="SUPFAM" id="SSF53335">
    <property type="entry name" value="S-adenosyl-L-methionine-dependent methyltransferases"/>
    <property type="match status" value="1"/>
</dbReference>
<dbReference type="OrthoDB" id="413520at2759"/>
<dbReference type="GO" id="GO:0032259">
    <property type="term" value="P:methylation"/>
    <property type="evidence" value="ECO:0007669"/>
    <property type="project" value="UniProtKB-KW"/>
</dbReference>
<evidence type="ECO:0000256" key="4">
    <source>
        <dbReference type="ARBA" id="ARBA00022603"/>
    </source>
</evidence>
<sequence>MFSCHLMLPKLQPMSIIIGRNLMKVVRWDNEDDVSALEGRFDMVMCADCLFLDQYRGSLVDALRRLLRPDGTALVFAPTRGDTLQEFTRLAETSGLRVCQYENYDSHLWDLHLKDLPHTDRLLCLCVNNDMSSEELSQESHEHPAPCETRASGVNPHNKVHKEKHPKSPCSLLRVQTIRPRMGLSVLQREGKEVYDENIHYPRLLTLTHSSSPVQSCPDLS</sequence>
<dbReference type="InterPro" id="IPR029063">
    <property type="entry name" value="SAM-dependent_MTases_sf"/>
</dbReference>
<evidence type="ECO:0000256" key="3">
    <source>
        <dbReference type="ARBA" id="ARBA00022490"/>
    </source>
</evidence>
<protein>
    <submittedName>
        <fullName evidence="8">Uncharacterized protein</fullName>
    </submittedName>
</protein>
<dbReference type="EMBL" id="SRMA01027087">
    <property type="protein sequence ID" value="TRY60012.1"/>
    <property type="molecule type" value="Genomic_DNA"/>
</dbReference>
<dbReference type="PANTHER" id="PTHR13539:SF3">
    <property type="entry name" value="CALMODULIN-LYSINE N-METHYLTRANSFERASE"/>
    <property type="match status" value="1"/>
</dbReference>
<dbReference type="AlphaFoldDB" id="A0A553N3K8"/>
<name>A0A553N3K8_9TELE</name>
<evidence type="ECO:0000256" key="5">
    <source>
        <dbReference type="ARBA" id="ARBA00022679"/>
    </source>
</evidence>
<feature type="region of interest" description="Disordered" evidence="7">
    <location>
        <begin position="135"/>
        <end position="166"/>
    </location>
</feature>
<proteinExistence type="predicted"/>
<evidence type="ECO:0000256" key="1">
    <source>
        <dbReference type="ARBA" id="ARBA00004123"/>
    </source>
</evidence>
<evidence type="ECO:0000256" key="6">
    <source>
        <dbReference type="ARBA" id="ARBA00023242"/>
    </source>
</evidence>
<dbReference type="GO" id="GO:0018025">
    <property type="term" value="F:calmodulin-lysine N-methyltransferase activity"/>
    <property type="evidence" value="ECO:0007669"/>
    <property type="project" value="InterPro"/>
</dbReference>
<dbReference type="Proteomes" id="UP000316079">
    <property type="component" value="Unassembled WGS sequence"/>
</dbReference>
<dbReference type="InterPro" id="IPR025800">
    <property type="entry name" value="CaM-Lys-N-MeTrfase"/>
</dbReference>
<dbReference type="Gene3D" id="3.40.50.150">
    <property type="entry name" value="Vaccinia Virus protein VP39"/>
    <property type="match status" value="1"/>
</dbReference>
<comment type="caution">
    <text evidence="8">The sequence shown here is derived from an EMBL/GenBank/DDBJ whole genome shotgun (WGS) entry which is preliminary data.</text>
</comment>
<gene>
    <name evidence="8" type="ORF">DNTS_034665</name>
</gene>
<organism evidence="8 9">
    <name type="scientific">Danionella cerebrum</name>
    <dbReference type="NCBI Taxonomy" id="2873325"/>
    <lineage>
        <taxon>Eukaryota</taxon>
        <taxon>Metazoa</taxon>
        <taxon>Chordata</taxon>
        <taxon>Craniata</taxon>
        <taxon>Vertebrata</taxon>
        <taxon>Euteleostomi</taxon>
        <taxon>Actinopterygii</taxon>
        <taxon>Neopterygii</taxon>
        <taxon>Teleostei</taxon>
        <taxon>Ostariophysi</taxon>
        <taxon>Cypriniformes</taxon>
        <taxon>Danionidae</taxon>
        <taxon>Danioninae</taxon>
        <taxon>Danionella</taxon>
    </lineage>
</organism>
<keyword evidence="3" id="KW-0963">Cytoplasm</keyword>
<keyword evidence="4" id="KW-0489">Methyltransferase</keyword>
<keyword evidence="6" id="KW-0539">Nucleus</keyword>
<evidence type="ECO:0000313" key="8">
    <source>
        <dbReference type="EMBL" id="TRY60012.1"/>
    </source>
</evidence>